<keyword evidence="2" id="KW-1185">Reference proteome</keyword>
<evidence type="ECO:0000313" key="2">
    <source>
        <dbReference type="Proteomes" id="UP001589750"/>
    </source>
</evidence>
<proteinExistence type="predicted"/>
<dbReference type="RefSeq" id="WP_211350834.1">
    <property type="nucleotide sequence ID" value="NZ_JBHMDG010000034.1"/>
</dbReference>
<dbReference type="EMBL" id="JBHMDG010000034">
    <property type="protein sequence ID" value="MFB9315297.1"/>
    <property type="molecule type" value="Genomic_DNA"/>
</dbReference>
<name>A0ABV5KEX9_9ACTN</name>
<organism evidence="1 2">
    <name type="scientific">Nocardioides plantarum</name>
    <dbReference type="NCBI Taxonomy" id="29299"/>
    <lineage>
        <taxon>Bacteria</taxon>
        <taxon>Bacillati</taxon>
        <taxon>Actinomycetota</taxon>
        <taxon>Actinomycetes</taxon>
        <taxon>Propionibacteriales</taxon>
        <taxon>Nocardioidaceae</taxon>
        <taxon>Nocardioides</taxon>
    </lineage>
</organism>
<comment type="caution">
    <text evidence="1">The sequence shown here is derived from an EMBL/GenBank/DDBJ whole genome shotgun (WGS) entry which is preliminary data.</text>
</comment>
<protein>
    <submittedName>
        <fullName evidence="1">Uncharacterized protein</fullName>
    </submittedName>
</protein>
<sequence length="268" mass="29849">MQEFGRVVGDLENRGYFEQRFEKDCPDAPSTVQPADVIASELGVEDLWPLPLRRLESNQELFFDVIEALHDLTSAPQSGYVHNYGGCGLHYGSFSAAIGRRVYRSSVNHILDRAAFGLRLSENGEDRGRLVAVTDSARTDLVRDMAQRSDAETGDDVRHAIALFRARGASVQDKRSSCIALAGVLESRRDLLQSGMLRKDEGALFNLANSFGIRHQNAQQSGDYDPIFLDWVFWFFLAAIELSDRLLDRQNANPPKHPLVGHDAHPPG</sequence>
<reference evidence="1 2" key="1">
    <citation type="submission" date="2024-09" db="EMBL/GenBank/DDBJ databases">
        <authorList>
            <person name="Sun Q."/>
            <person name="Mori K."/>
        </authorList>
    </citation>
    <scope>NUCLEOTIDE SEQUENCE [LARGE SCALE GENOMIC DNA]</scope>
    <source>
        <strain evidence="1 2">JCM 9626</strain>
    </source>
</reference>
<accession>A0ABV5KEX9</accession>
<gene>
    <name evidence="1" type="ORF">ACFFRI_19775</name>
</gene>
<dbReference type="Proteomes" id="UP001589750">
    <property type="component" value="Unassembled WGS sequence"/>
</dbReference>
<evidence type="ECO:0000313" key="1">
    <source>
        <dbReference type="EMBL" id="MFB9315297.1"/>
    </source>
</evidence>